<accession>A0A516NSF4</accession>
<sequence>MRFEHPPRMAAWRHRGAREGFEVVFPRITDSGVLIDGHTTAVEMGRGWSVDYSIELDGHWRTRAARVSVRDEKGWRTVRLAADGAGRWTVDGEPAPALDGCVDIDLEASACTNTFPVHRLPLAEGVDTAAPAAYVHVAVPTVTRLEQRYRRLPGEGPGHRFDYESPEFDFRATLEYDAAGLIVDYPGIAVRAR</sequence>
<dbReference type="Proteomes" id="UP000317039">
    <property type="component" value="Chromosome"/>
</dbReference>
<dbReference type="AlphaFoldDB" id="A0A516NSF4"/>
<protein>
    <recommendedName>
        <fullName evidence="3">Glycolipid-binding domain-containing protein</fullName>
    </recommendedName>
</protein>
<dbReference type="InterPro" id="IPR009467">
    <property type="entry name" value="Glycolipid-bd_prot_put"/>
</dbReference>
<organism evidence="1 2">
    <name type="scientific">Nocardia otitidiscaviarum</name>
    <dbReference type="NCBI Taxonomy" id="1823"/>
    <lineage>
        <taxon>Bacteria</taxon>
        <taxon>Bacillati</taxon>
        <taxon>Actinomycetota</taxon>
        <taxon>Actinomycetes</taxon>
        <taxon>Mycobacteriales</taxon>
        <taxon>Nocardiaceae</taxon>
        <taxon>Nocardia</taxon>
    </lineage>
</organism>
<name>A0A516NSF4_9NOCA</name>
<evidence type="ECO:0000313" key="1">
    <source>
        <dbReference type="EMBL" id="QDP81839.1"/>
    </source>
</evidence>
<gene>
    <name evidence="1" type="ORF">FOH10_27005</name>
</gene>
<evidence type="ECO:0000313" key="2">
    <source>
        <dbReference type="Proteomes" id="UP000317039"/>
    </source>
</evidence>
<evidence type="ECO:0008006" key="3">
    <source>
        <dbReference type="Google" id="ProtNLM"/>
    </source>
</evidence>
<dbReference type="KEGG" id="nod:FOH10_27005"/>
<dbReference type="RefSeq" id="WP_143982816.1">
    <property type="nucleotide sequence ID" value="NZ_CP041695.1"/>
</dbReference>
<dbReference type="Pfam" id="PF06475">
    <property type="entry name" value="Glycolipid_bind"/>
    <property type="match status" value="1"/>
</dbReference>
<dbReference type="EMBL" id="CP041695">
    <property type="protein sequence ID" value="QDP81839.1"/>
    <property type="molecule type" value="Genomic_DNA"/>
</dbReference>
<dbReference type="GeneID" id="80336014"/>
<reference evidence="1 2" key="1">
    <citation type="submission" date="2019-07" db="EMBL/GenBank/DDBJ databases">
        <title>Complete Genome Sequence and Methylome Analysis of Nocardia otitidis-caviarum NEB252.</title>
        <authorList>
            <person name="Fomenkov A."/>
            <person name="Anton B.P."/>
            <person name="Vincze T."/>
            <person name="Roberts R.J."/>
        </authorList>
    </citation>
    <scope>NUCLEOTIDE SEQUENCE [LARGE SCALE GENOMIC DNA]</scope>
    <source>
        <strain evidence="1 2">NEB252</strain>
    </source>
</reference>
<dbReference type="SUPFAM" id="SSF159275">
    <property type="entry name" value="PA1994-like"/>
    <property type="match status" value="1"/>
</dbReference>
<proteinExistence type="predicted"/>